<dbReference type="AlphaFoldDB" id="A0A939D8G3"/>
<dbReference type="PANTHER" id="PTHR34390">
    <property type="entry name" value="UPF0442 PROTEIN YJJB-RELATED"/>
    <property type="match status" value="1"/>
</dbReference>
<dbReference type="GO" id="GO:0015744">
    <property type="term" value="P:succinate transport"/>
    <property type="evidence" value="ECO:0007669"/>
    <property type="project" value="TreeGrafter"/>
</dbReference>
<sequence length="159" mass="17061">MNIFLQFIFGLLATIGFCILFHVPTKKIIGAGFVGAAGWATYMYSIQDGQSKLLACFFGACIVGLFADILSRVCKEAAIIYIIPGIIPLVPGAGMYYTTLYLINGDLSASAAKGTETLLMAGSISVGLLVVGSILRIRHVVSSKFQKRITKKNTMRGTE</sequence>
<comment type="subcellular location">
    <subcellularLocation>
        <location evidence="1">Cell membrane</location>
        <topology evidence="1">Multi-pass membrane protein</topology>
    </subcellularLocation>
</comment>
<name>A0A939D8G3_CLOAM</name>
<keyword evidence="5 8" id="KW-1133">Transmembrane helix</keyword>
<feature type="transmembrane region" description="Helical" evidence="8">
    <location>
        <begin position="52"/>
        <end position="71"/>
    </location>
</feature>
<feature type="transmembrane region" description="Helical" evidence="8">
    <location>
        <begin position="6"/>
        <end position="23"/>
    </location>
</feature>
<evidence type="ECO:0000313" key="11">
    <source>
        <dbReference type="Proteomes" id="UP000664545"/>
    </source>
</evidence>
<reference evidence="10" key="1">
    <citation type="submission" date="2021-02" db="EMBL/GenBank/DDBJ databases">
        <title>Abyssanaerobacter marinus gen.nov., sp., nov, anaerobic bacterium isolated from the Onnuri vent field of Indian Ocean and suggestion of Mogibacteriaceae fam. nov., and proposal of reclassification of ambiguous this family's genus member.</title>
        <authorList>
            <person name="Kim Y.J."/>
            <person name="Yang J.-A."/>
        </authorList>
    </citation>
    <scope>NUCLEOTIDE SEQUENCE</scope>
    <source>
        <strain evidence="10">DSM 2634</strain>
    </source>
</reference>
<comment type="similarity">
    <text evidence="7">Belongs to the ThrE exporter (TC 2.A.79) family.</text>
</comment>
<dbReference type="GO" id="GO:0005886">
    <property type="term" value="C:plasma membrane"/>
    <property type="evidence" value="ECO:0007669"/>
    <property type="project" value="UniProtKB-SubCell"/>
</dbReference>
<dbReference type="Proteomes" id="UP000664545">
    <property type="component" value="Unassembled WGS sequence"/>
</dbReference>
<proteinExistence type="inferred from homology"/>
<feature type="transmembrane region" description="Helical" evidence="8">
    <location>
        <begin position="117"/>
        <end position="137"/>
    </location>
</feature>
<protein>
    <submittedName>
        <fullName evidence="10">Threonine/serine exporter family protein</fullName>
    </submittedName>
</protein>
<evidence type="ECO:0000256" key="7">
    <source>
        <dbReference type="ARBA" id="ARBA00034125"/>
    </source>
</evidence>
<accession>A0A939D8G3</accession>
<organism evidence="10 11">
    <name type="scientific">Clostridium aminobutyricum</name>
    <dbReference type="NCBI Taxonomy" id="33953"/>
    <lineage>
        <taxon>Bacteria</taxon>
        <taxon>Bacillati</taxon>
        <taxon>Bacillota</taxon>
        <taxon>Clostridia</taxon>
        <taxon>Eubacteriales</taxon>
        <taxon>Clostridiaceae</taxon>
        <taxon>Clostridium</taxon>
    </lineage>
</organism>
<dbReference type="EMBL" id="JAFJZZ010000002">
    <property type="protein sequence ID" value="MBN7773040.1"/>
    <property type="molecule type" value="Genomic_DNA"/>
</dbReference>
<dbReference type="InterPro" id="IPR050539">
    <property type="entry name" value="ThrE_Dicarb/AminoAcid_Exp"/>
</dbReference>
<keyword evidence="3" id="KW-0997">Cell inner membrane</keyword>
<evidence type="ECO:0000256" key="1">
    <source>
        <dbReference type="ARBA" id="ARBA00004651"/>
    </source>
</evidence>
<evidence type="ECO:0000313" key="10">
    <source>
        <dbReference type="EMBL" id="MBN7773040.1"/>
    </source>
</evidence>
<evidence type="ECO:0000256" key="6">
    <source>
        <dbReference type="ARBA" id="ARBA00023136"/>
    </source>
</evidence>
<keyword evidence="4 8" id="KW-0812">Transmembrane</keyword>
<keyword evidence="6 8" id="KW-0472">Membrane</keyword>
<evidence type="ECO:0000256" key="8">
    <source>
        <dbReference type="SAM" id="Phobius"/>
    </source>
</evidence>
<evidence type="ECO:0000259" key="9">
    <source>
        <dbReference type="Pfam" id="PF12821"/>
    </source>
</evidence>
<feature type="domain" description="Threonine/Serine exporter ThrE" evidence="9">
    <location>
        <begin position="6"/>
        <end position="133"/>
    </location>
</feature>
<feature type="transmembrane region" description="Helical" evidence="8">
    <location>
        <begin position="28"/>
        <end position="46"/>
    </location>
</feature>
<feature type="transmembrane region" description="Helical" evidence="8">
    <location>
        <begin position="78"/>
        <end position="97"/>
    </location>
</feature>
<dbReference type="PANTHER" id="PTHR34390:SF1">
    <property type="entry name" value="SUCCINATE TRANSPORTER SUBUNIT YJJB-RELATED"/>
    <property type="match status" value="1"/>
</dbReference>
<dbReference type="Pfam" id="PF12821">
    <property type="entry name" value="ThrE_2"/>
    <property type="match status" value="1"/>
</dbReference>
<evidence type="ECO:0000256" key="2">
    <source>
        <dbReference type="ARBA" id="ARBA00022475"/>
    </source>
</evidence>
<dbReference type="RefSeq" id="WP_206581882.1">
    <property type="nucleotide sequence ID" value="NZ_JAFJZZ010000002.1"/>
</dbReference>
<comment type="caution">
    <text evidence="10">The sequence shown here is derived from an EMBL/GenBank/DDBJ whole genome shotgun (WGS) entry which is preliminary data.</text>
</comment>
<evidence type="ECO:0000256" key="4">
    <source>
        <dbReference type="ARBA" id="ARBA00022692"/>
    </source>
</evidence>
<keyword evidence="11" id="KW-1185">Reference proteome</keyword>
<keyword evidence="2" id="KW-1003">Cell membrane</keyword>
<dbReference type="InterPro" id="IPR024528">
    <property type="entry name" value="ThrE_2"/>
</dbReference>
<evidence type="ECO:0000256" key="5">
    <source>
        <dbReference type="ARBA" id="ARBA00022989"/>
    </source>
</evidence>
<gene>
    <name evidence="10" type="ORF">JYB65_06680</name>
</gene>
<evidence type="ECO:0000256" key="3">
    <source>
        <dbReference type="ARBA" id="ARBA00022519"/>
    </source>
</evidence>